<organism evidence="1">
    <name type="scientific">Rhizophora mucronata</name>
    <name type="common">Asiatic mangrove</name>
    <dbReference type="NCBI Taxonomy" id="61149"/>
    <lineage>
        <taxon>Eukaryota</taxon>
        <taxon>Viridiplantae</taxon>
        <taxon>Streptophyta</taxon>
        <taxon>Embryophyta</taxon>
        <taxon>Tracheophyta</taxon>
        <taxon>Spermatophyta</taxon>
        <taxon>Magnoliopsida</taxon>
        <taxon>eudicotyledons</taxon>
        <taxon>Gunneridae</taxon>
        <taxon>Pentapetalae</taxon>
        <taxon>rosids</taxon>
        <taxon>fabids</taxon>
        <taxon>Malpighiales</taxon>
        <taxon>Rhizophoraceae</taxon>
        <taxon>Rhizophora</taxon>
    </lineage>
</organism>
<sequence length="55" mass="6538">MRTYTIARYKINYQRCKLIRCIFLYRMSSVSHQHHLELALHLSNCKCSVQSVCSC</sequence>
<protein>
    <submittedName>
        <fullName evidence="1">Protein phosphatase methylesterase 1</fullName>
    </submittedName>
</protein>
<proteinExistence type="predicted"/>
<accession>A0A2P2JXX3</accession>
<dbReference type="EMBL" id="GGEC01017828">
    <property type="protein sequence ID" value="MBW98311.1"/>
    <property type="molecule type" value="Transcribed_RNA"/>
</dbReference>
<dbReference type="AlphaFoldDB" id="A0A2P2JXX3"/>
<name>A0A2P2JXX3_RHIMU</name>
<reference evidence="1" key="1">
    <citation type="submission" date="2018-02" db="EMBL/GenBank/DDBJ databases">
        <title>Rhizophora mucronata_Transcriptome.</title>
        <authorList>
            <person name="Meera S.P."/>
            <person name="Sreeshan A."/>
            <person name="Augustine A."/>
        </authorList>
    </citation>
    <scope>NUCLEOTIDE SEQUENCE</scope>
    <source>
        <tissue evidence="1">Leaf</tissue>
    </source>
</reference>
<evidence type="ECO:0000313" key="1">
    <source>
        <dbReference type="EMBL" id="MBW98311.1"/>
    </source>
</evidence>